<evidence type="ECO:0000259" key="2">
    <source>
        <dbReference type="PROSITE" id="PS50883"/>
    </source>
</evidence>
<feature type="transmembrane region" description="Helical" evidence="1">
    <location>
        <begin position="151"/>
        <end position="171"/>
    </location>
</feature>
<dbReference type="SUPFAM" id="SSF141868">
    <property type="entry name" value="EAL domain-like"/>
    <property type="match status" value="1"/>
</dbReference>
<evidence type="ECO:0000313" key="4">
    <source>
        <dbReference type="EMBL" id="PWJ23817.1"/>
    </source>
</evidence>
<dbReference type="AlphaFoldDB" id="A0A2Y9BHC6"/>
<dbReference type="Gene3D" id="3.30.70.270">
    <property type="match status" value="1"/>
</dbReference>
<dbReference type="SMART" id="SM00267">
    <property type="entry name" value="GGDEF"/>
    <property type="match status" value="1"/>
</dbReference>
<dbReference type="Pfam" id="PF00990">
    <property type="entry name" value="GGDEF"/>
    <property type="match status" value="1"/>
</dbReference>
<dbReference type="PANTHER" id="PTHR33121:SF71">
    <property type="entry name" value="OXYGEN SENSOR PROTEIN DOSP"/>
    <property type="match status" value="1"/>
</dbReference>
<dbReference type="InterPro" id="IPR001633">
    <property type="entry name" value="EAL_dom"/>
</dbReference>
<dbReference type="NCBIfam" id="TIGR00254">
    <property type="entry name" value="GGDEF"/>
    <property type="match status" value="1"/>
</dbReference>
<dbReference type="PROSITE" id="PS50887">
    <property type="entry name" value="GGDEF"/>
    <property type="match status" value="1"/>
</dbReference>
<dbReference type="Gene3D" id="3.20.20.450">
    <property type="entry name" value="EAL domain"/>
    <property type="match status" value="1"/>
</dbReference>
<comment type="caution">
    <text evidence="4">The sequence shown here is derived from an EMBL/GenBank/DDBJ whole genome shotgun (WGS) entry which is preliminary data.</text>
</comment>
<dbReference type="InterPro" id="IPR043128">
    <property type="entry name" value="Rev_trsase/Diguanyl_cyclase"/>
</dbReference>
<reference evidence="4 5" key="1">
    <citation type="submission" date="2018-05" db="EMBL/GenBank/DDBJ databases">
        <title>The Hungate 1000. A catalogue of reference genomes from the rumen microbiome.</title>
        <authorList>
            <person name="Kelly W."/>
        </authorList>
    </citation>
    <scope>NUCLEOTIDE SEQUENCE [LARGE SCALE GENOMIC DNA]</scope>
    <source>
        <strain evidence="4 5">NLAE-zl-C242</strain>
    </source>
</reference>
<keyword evidence="5" id="KW-1185">Reference proteome</keyword>
<dbReference type="InterPro" id="IPR050706">
    <property type="entry name" value="Cyclic-di-GMP_PDE-like"/>
</dbReference>
<sequence length="633" mass="74129">MKKKWQYALLGFFLGMALLVCSVFHSVYSTQSYGRLINYVGIVRGATQRLVKLELNNEPSDELITYLDDIQENLRDGEGKYDLILPDDEEYQECLGQLEDRWEELKEDIYTYRADHSEKEKLLRDSESYFKLANDTVFAAEAFSSDQIRNLLGMTIALIACIIVIWLFLFWSNIRKILNLESANKTLEDKAGRDILTNAYTVGRFKEVAQKLLDKNHDKKYAVFYVDFADFKYINDLFGYAWGDRILKEYANIIQKDMRSDEVFCRVNADNFVILRYYDSKKELLERQKEVDTRVTEYMRQSTEKHALSVCCGLCCVEDVIEDLKIEGLMDRANFARKTVKTGKFDKYRFYNESIRRKLYQEKSIESSMDTALEQKEFKVYYQPKVELSTNRVVCSEALVRWQKPDGTIISPADFIPVFEKNYTIPLLDRYVFEEVCRWLRHLLDTGREALPVSVNVSRLQFYNSDFVKAYAEIRDKYRIPEGLLEIEFTETILFDNWDVLSGIVEDLHKAGFSCSIDDFGKGYSSLSTIQNLNIDVLKIDAMFFPNITTKEKDRLLVEEIIKLVRQFGVVTVAEGIETMEQVEFLRSVNCDMIQGYVFYRPMPEAEYEELLYTLENRKEDIPVQERLETCLC</sequence>
<accession>A0A2Y9BHC6</accession>
<dbReference type="SUPFAM" id="SSF55073">
    <property type="entry name" value="Nucleotide cyclase"/>
    <property type="match status" value="1"/>
</dbReference>
<dbReference type="SMART" id="SM00052">
    <property type="entry name" value="EAL"/>
    <property type="match status" value="1"/>
</dbReference>
<organism evidence="4 5">
    <name type="scientific">Faecalicatena orotica</name>
    <dbReference type="NCBI Taxonomy" id="1544"/>
    <lineage>
        <taxon>Bacteria</taxon>
        <taxon>Bacillati</taxon>
        <taxon>Bacillota</taxon>
        <taxon>Clostridia</taxon>
        <taxon>Lachnospirales</taxon>
        <taxon>Lachnospiraceae</taxon>
        <taxon>Faecalicatena</taxon>
    </lineage>
</organism>
<feature type="domain" description="EAL" evidence="2">
    <location>
        <begin position="362"/>
        <end position="616"/>
    </location>
</feature>
<dbReference type="PROSITE" id="PS50883">
    <property type="entry name" value="EAL"/>
    <property type="match status" value="1"/>
</dbReference>
<evidence type="ECO:0000313" key="5">
    <source>
        <dbReference type="Proteomes" id="UP000245845"/>
    </source>
</evidence>
<dbReference type="InterPro" id="IPR029787">
    <property type="entry name" value="Nucleotide_cyclase"/>
</dbReference>
<gene>
    <name evidence="4" type="ORF">A8806_11262</name>
</gene>
<name>A0A2Y9BHC6_9FIRM</name>
<feature type="domain" description="GGDEF" evidence="3">
    <location>
        <begin position="219"/>
        <end position="353"/>
    </location>
</feature>
<keyword evidence="1" id="KW-0812">Transmembrane</keyword>
<dbReference type="InterPro" id="IPR000160">
    <property type="entry name" value="GGDEF_dom"/>
</dbReference>
<dbReference type="PANTHER" id="PTHR33121">
    <property type="entry name" value="CYCLIC DI-GMP PHOSPHODIESTERASE PDEF"/>
    <property type="match status" value="1"/>
</dbReference>
<dbReference type="CDD" id="cd01949">
    <property type="entry name" value="GGDEF"/>
    <property type="match status" value="1"/>
</dbReference>
<keyword evidence="1" id="KW-1133">Transmembrane helix</keyword>
<protein>
    <submittedName>
        <fullName evidence="4">Diguanylate cyclase (GGDEF)-like protein</fullName>
    </submittedName>
</protein>
<dbReference type="GO" id="GO:0071111">
    <property type="term" value="F:cyclic-guanylate-specific phosphodiesterase activity"/>
    <property type="evidence" value="ECO:0007669"/>
    <property type="project" value="InterPro"/>
</dbReference>
<dbReference type="RefSeq" id="WP_109732653.1">
    <property type="nucleotide sequence ID" value="NZ_QGDL01000012.1"/>
</dbReference>
<dbReference type="Proteomes" id="UP000245845">
    <property type="component" value="Unassembled WGS sequence"/>
</dbReference>
<dbReference type="CDD" id="cd01948">
    <property type="entry name" value="EAL"/>
    <property type="match status" value="1"/>
</dbReference>
<dbReference type="OrthoDB" id="9805474at2"/>
<evidence type="ECO:0000256" key="1">
    <source>
        <dbReference type="SAM" id="Phobius"/>
    </source>
</evidence>
<dbReference type="Pfam" id="PF00563">
    <property type="entry name" value="EAL"/>
    <property type="match status" value="1"/>
</dbReference>
<proteinExistence type="predicted"/>
<dbReference type="InterPro" id="IPR035919">
    <property type="entry name" value="EAL_sf"/>
</dbReference>
<dbReference type="EMBL" id="QGDL01000012">
    <property type="protein sequence ID" value="PWJ23817.1"/>
    <property type="molecule type" value="Genomic_DNA"/>
</dbReference>
<evidence type="ECO:0000259" key="3">
    <source>
        <dbReference type="PROSITE" id="PS50887"/>
    </source>
</evidence>
<keyword evidence="1" id="KW-0472">Membrane</keyword>